<keyword evidence="2" id="KW-1185">Reference proteome</keyword>
<proteinExistence type="predicted"/>
<sequence>MHPAYTLYLGLETRVSGWKDDMYKAVGKTFSARNSVRDQVAGKTRENAQREAEEGRRRREQEARDKKSSDNMFAFYGARPPPGQFFESS</sequence>
<reference evidence="1" key="1">
    <citation type="submission" date="2022-08" db="EMBL/GenBank/DDBJ databases">
        <title>Genome Sequence of Fusarium decemcellulare.</title>
        <authorList>
            <person name="Buettner E."/>
        </authorList>
    </citation>
    <scope>NUCLEOTIDE SEQUENCE</scope>
    <source>
        <strain evidence="1">Babe19</strain>
    </source>
</reference>
<accession>A0ACC1RHE7</accession>
<name>A0ACC1RHE7_9HYPO</name>
<dbReference type="Proteomes" id="UP001148629">
    <property type="component" value="Unassembled WGS sequence"/>
</dbReference>
<protein>
    <submittedName>
        <fullName evidence="1">Uncharacterized protein</fullName>
    </submittedName>
</protein>
<gene>
    <name evidence="1" type="ORF">NM208_g15380</name>
</gene>
<evidence type="ECO:0000313" key="2">
    <source>
        <dbReference type="Proteomes" id="UP001148629"/>
    </source>
</evidence>
<comment type="caution">
    <text evidence="1">The sequence shown here is derived from an EMBL/GenBank/DDBJ whole genome shotgun (WGS) entry which is preliminary data.</text>
</comment>
<organism evidence="1 2">
    <name type="scientific">Fusarium decemcellulare</name>
    <dbReference type="NCBI Taxonomy" id="57161"/>
    <lineage>
        <taxon>Eukaryota</taxon>
        <taxon>Fungi</taxon>
        <taxon>Dikarya</taxon>
        <taxon>Ascomycota</taxon>
        <taxon>Pezizomycotina</taxon>
        <taxon>Sordariomycetes</taxon>
        <taxon>Hypocreomycetidae</taxon>
        <taxon>Hypocreales</taxon>
        <taxon>Nectriaceae</taxon>
        <taxon>Fusarium</taxon>
        <taxon>Fusarium decemcellulare species complex</taxon>
    </lineage>
</organism>
<dbReference type="EMBL" id="JANRMS010004094">
    <property type="protein sequence ID" value="KAJ3511893.1"/>
    <property type="molecule type" value="Genomic_DNA"/>
</dbReference>
<evidence type="ECO:0000313" key="1">
    <source>
        <dbReference type="EMBL" id="KAJ3511893.1"/>
    </source>
</evidence>